<feature type="domain" description="Cadherin" evidence="15">
    <location>
        <begin position="6148"/>
        <end position="6251"/>
    </location>
</feature>
<feature type="domain" description="Cadherin" evidence="15">
    <location>
        <begin position="24"/>
        <end position="132"/>
    </location>
</feature>
<keyword evidence="4 14" id="KW-0732">Signal</keyword>
<comment type="subcellular location">
    <subcellularLocation>
        <location evidence="1">Cell membrane</location>
        <topology evidence="1">Single-pass type I membrane protein</topology>
    </subcellularLocation>
</comment>
<keyword evidence="7" id="KW-0130">Cell adhesion</keyword>
<dbReference type="KEGG" id="osn:115218750"/>
<feature type="domain" description="Cadherin" evidence="15">
    <location>
        <begin position="245"/>
        <end position="351"/>
    </location>
</feature>
<dbReference type="GO" id="GO:0007156">
    <property type="term" value="P:homophilic cell adhesion via plasma membrane adhesion molecules"/>
    <property type="evidence" value="ECO:0007669"/>
    <property type="project" value="InterPro"/>
</dbReference>
<feature type="domain" description="Cadherin" evidence="15">
    <location>
        <begin position="2087"/>
        <end position="2192"/>
    </location>
</feature>
<feature type="transmembrane region" description="Helical" evidence="13">
    <location>
        <begin position="2533"/>
        <end position="2557"/>
    </location>
</feature>
<keyword evidence="3 13" id="KW-0812">Transmembrane</keyword>
<dbReference type="Pfam" id="PF00028">
    <property type="entry name" value="Cadherin"/>
    <property type="match status" value="32"/>
</dbReference>
<feature type="domain" description="Cadherin" evidence="15">
    <location>
        <begin position="2937"/>
        <end position="3048"/>
    </location>
</feature>
<feature type="domain" description="Cadherin" evidence="15">
    <location>
        <begin position="1252"/>
        <end position="1355"/>
    </location>
</feature>
<evidence type="ECO:0000256" key="13">
    <source>
        <dbReference type="SAM" id="Phobius"/>
    </source>
</evidence>
<evidence type="ECO:0000259" key="15">
    <source>
        <dbReference type="PROSITE" id="PS50268"/>
    </source>
</evidence>
<feature type="domain" description="Cadherin" evidence="15">
    <location>
        <begin position="1027"/>
        <end position="1138"/>
    </location>
</feature>
<accession>A0A6P7T297</accession>
<sequence length="6653" mass="749315">MFPGVLLVLFLVHNCWCVDHTYHVKENNDIHSYIGDIITDTHLLDDIQSKVESSKLTFKILQGNTDGSVQLFNVTPGGKLYTAAILDAESLCQYNVECFRMLEIAVQHGHSFFKLLEIKVMIEDVNDNSPIFPNKEFHLKYDESMTKGRKETLPNAIDNDISIQNSKLTYQLKEKIDIPFQLFVSKKPDGTDLLQLILEGNLDRETKDIYNIRLIATDEGSPSKEGVLDIKIFVEDKNDNYPVFSQNFYNVTINDTHEVNKPVVRLSATDLDVGENGRISYVFNNAKTPKTVKEYFQLDEATGELFLKKDFNFGKIYELFIEARDNGSPSLSSLVTVLINGISYFNNPPNIDLKFVIESTGNTAVISEATQIHSFVAYVKVTDNDNGVNGQVKCHLQNRYLQLISLSGKKYKVIVKSEIDRESEKSFNFTIKCQDNGLPPLTVEKQFSMLVTDINDVQPQFSQDIFKFLTYENEHKDFPVGYVNATDPDIGDGGQLTYSLLSNGKDILPFQISDVGFISTTESLDREEKNVYEFKVLVKDKGTPSLEKRANVVVEVMDLNDNAPYFSFPNVDPFSLNVHYHPHSDQDITVVRASDRDSQHNAFLTYEILRGNKKHLFQMNHHSGVLSFSRSLYQNDAGFYELELGVKDSGSPVLSSTTTLSLTLTVSNTTSKIFKTPSKTTTESSNGLQLNVMIVIVVAAVIVSVVIVISISICIVHRLKQTDNNYNNSVDMYHKVTPALNVQSKYIFDPTCVPPGVQYTMQRNLKKPQQPMVDREDIHCRTISYDSWGNPSFTEPHQQIFVPREESMSPGYRELNSSDQFNEMSTLSSRTDRGHGWSVGSAGHYEELPVMERVQHCLLSIEFFDIIQFHLGHKFIYTKELQTENMTELPNSKMFPMKLLALLLIAESCLCVDHTYHVKENNDIHSYIGDIVTDTHLLDNVPSQDDSKKLTFNVLQGSTDRSVQLFNVTPGGKLYTAAILDAESLCQYNVECFRVLEMALQHGHSVIKILEIKVMIDDVNDNYPIFPNKEFHLKYDESALKGTKETLPNAIDNDISIQNSKLTYQLKEKVDIPFQLFVSKKPDGTDLLQLILEGNLDRETKDIYNVKLIAKDEGSPSKGGVLDIKIFVEDKNDNYPVFSQNIYNVTINDTHEVNKPVVRLSATDLDVGENGRISYVFNNAKTPKMVKECFQLDEATGELFLKKDFNFGKIYELFIEARDNGKPPMSSTVTVLINGITHLNNPPNIDFRFVIKSTGKTAVISEASKIGSFVAYVKVTDNDSGANGQVKCYLQNRYLQLISVSEKKYKVVVKSEIDRESEKSFNFTIKCQDNGLPPLKVEKQFSVLVTDINDVQPQFSQDIFKFLTYENEHKDFPVGYVNATDPDIGDGGQLTYSLLSNGKDILPFQISDVGFISTTESLDREEKNLYEFKVLVKDKGTPSLEKRANVVVEVMDLNDNAPYFSFPNVDPFSLNVHYHPYSDHDITVVRASDRDSQHNAFLTYEILRGNEKHLFQMNHHSGVLSFSRSLYQNDAGFYELELGVKDSGSPVLSSTTTLSLTLTVSNSTSKIFKTPSKTTTESSNGLQLNVMIVIVVAAVIVSVVIVISISICIVHRLKQTDNNYNNSVDMYHKVTPALNTQSKYIFDPTCVPPGISYTMSRKLKPSQESKVYREDTYCRTMPSDRWDNRTLRQHEQMFVPKEESMAPGYRELNSFDQFNEMSTLCSLTDSGHGWSVSSAGHYEELPDLCRYQSDHTWNRRNQLPHTLKRSRGDNNYCYQPNVNNSSHLDHIPLNITGTTSNISEQPSSVPMTSAFTSICKPPLPAVPKVTTIPEVPPLSTSHISKMISVILLIVVLMANSCRCVDHIYHIKENNDVHSFIGDIVSDTHLLDNIQTRDDSNKLTFNVLQGGTDGGVQLFNVTPGGQLYTAAILDAESLCQYNVECFRILEIAVQEGHSFMKILEIKVVIEDVNDNYPIFPNKEFHLTFDESDSKGSKGRIPKAIDNDVSTQNSKLVYQLKKGEDIPFKLFVSKELDGTDLLQLTLEGNLDREKKDIYNFQLIARNGGSPQKEGVLDIMISVQDENDNSPVFSQNIYNITINDTHQINKPVLRLSATDLDMGGNGKISYTLSPKTPNKIKECFQLNRVTGDLFVTTEFQFGKSYKILVKATDNGKLPLSSIATVFINGISHINNSPNIDFRFVIKSTGNTAAISEASKIGSFVAYVKVTDSDNGANGQVKCHLQNRYLQLISISEKKYKVVVKSEIDRESEKSFNFTIKCLDNGLPPLKVEKRFSVLVTDINDVQPQFSQDIFKFLTYENEHKDFPVGYVNATDPDIGDGGQLTYSLLSNGKDILPFQISDVGFISTTESLDREEKNLYEFKVLVKDKGTPSLEKRANVVVEVMDLNDNAPYFSFPNADPFSLNVHYHPHSDHDITVVRASDRDSQHNAFLTYEILRGNEKHLFQMNHHSGVLSFSRSLYQNDAGFYELELGVKDSGSPVLSSTTTLSLTLTVSNSTSKIFKTPSKTTTESSNGLQLNVMIVIVIAAVIVSVVIVISISICIVHRLKQTDNNYNNSVDMYHKVTPALNVQSKYIFDPTCVPPGVQYTVERNLKKPQQPMVDREDIQYRTMPMIRLRENQQMFVPREESMSPGYRELNSADQFTEMSTLSSLTDSGHGWSVGSAGHYEELPDLCPYQSDHTWNRRNQLPHTINRSRGNNNDRHPYPNVDNNTFCNRDQIPLTVTGNTIDITEQSFSEPMTSAFIPYSKPPLTTVPKVATLPKVSSLAQVPPLPTPQNLTYNPGNTTSIFKMFPVLMLMLLLLAESCLCVDHTYHVKENNDVHSYIGDIVTDTHLMDNIQSQDNSDKLTFNVIQGVTDGSVQLFNVTPGGQLYTASILDAEILCQYNVECFRILEIAVQEGHSFMKILEIKVMIEDVNDNYPIFPKKELKIQFDENDLIGTTETLPNAIDKDFSVQNSKLSYQLKADEDIPFKLFVSKKSDGIDLLQLILESNLDREKKDVYNILLIARDGGSPPKESIFHIQILVEDKNDNSPVFSQNIYNVTVNGTHRINKPILRLSATDLDEGESGRISYIFSNAKTPNKIKECFKLDEATGELFLKQKFQFGRIYKLFVEARDNGIPSMSSTVPILINGISHINNPPNIDIKFVIKSTGNTAFISEASKIGSFVAYVKVTDNDGGKNGQVKCHLQNRYLQLISVSEKKYKVVVKSEIDREREKSFNFTIKCQDNGLPPLKVEKQFSVLVTDINDVQPQFSQDIFKFLTYENEHKDFPVGYVNATDPDIGDGGQLTYSLLSNGKDILPFQISDVGFISTTESLDREEKNLYEFKVLVKDKGTPSLEKRANVVVEVMDLNDNAPYFSFPNVDPFSLNVHYHPHSDQDITVVRASDRDSQHNAFLTYEILRGNEKHLFQMNHHSGVLSFSRSLYQNDAGFYELELGVKDSGSPVLSSTTTLSLTLTVSNTTSKIFKTSSKTTTESSNGLQLNVMIVIVIAAVIISVVIVISISICIVHRLKQTDNNYNNSVDMYHKVTPALNTQSKYIFVPPGIQYTLERNMSKSQQPMMDMEGVHCSDGWGKPAFIETHQQVFVPREESMYPGYRELNSADQFSEMSTLSSHNDSGHGWSVGSAGHYEELPDLCRYQSDLTWIRRNRLPHTLNRSKGDNNGYPFQPDADMDSSYNQIPLTIIGTTSNIAKHPSTVARTNDFTSSSKVPLSAVPKVKTLPRVPPVPPVTTLNNLEAIFPFPCIGIKDSLSLATTHITYYTTNFIELCNSVCHIPSSYYYYNFVTRTLEQYSYNCRSNWQKYKQLDQWNILKKIKEMFTLILLMLLMADCCRCVDHTYHVKENNDIHSFIGDIITDTHLLDDIQSQDDNNKLTFNILQGGTDGSVQLYNVTPGGQLHTAAILDAETLCQYNVECFRILEIAVHHDHSFLKILEIKIMIEDVNDNYPIFPNKDFNIQFDENDLKGTKEIILNAIDKDVSIQNSKLSYELRNNINKTFQLMVIKISDRKSKIELILNGKLDREMKKNYDLLLMATDGGSPPKQADMAIHILVRDKNDNAPVFSQSIYNVTVKDTQNLHKPILNLTATDVDQGTNGQILYTFSPDTLDKDKKFFILNQTSGELFVKKEFEFGKIHKLLVEATDNGKIPMSSTATILIKGISYLNNPPKIHVKFILKSAGNKTVISEASKIGSFVAYVKVTDNDSGVNGQVKCHLQNRYLQLILVSAEKYKVVVKSEIDRESEKSFNFTIKCQDNGLPPLKVEKQFSVLVTDINDVQPQFSQDIFKFLTYENEHKDFPVGYVNATDPDIGDGGQLTYSLLSNGKDILPFQISDVGFISTTESLDREEKNVYEFKVLVKDKGTPSLEKRANVVVEVMDLNDNAPYFSFPNVDPFSLNVHYHPHSDQDITVVRASDRDSQHNAFLTYEILRGNEKHLFQMNHHSGVLSFSRSLTKMIYSSLCQEIMFVPREESMSPGYRDLNSVDQFSEMSTLSSHTDSGHDWSASNAGHYEELPDLCRYQGELTWNRRNQLSPTLNRSQGDNNNRYYQHNADINTTCYPDQIPGTTWNLTEQPVSVPMTSPFTSNSNPPPPDVPKVTTLPDSIFNTLVDLEADDKAINDSVLANPILMKMLSVILLVLLMTESCWCAYHIYRMKENNDINNYIGDIVTDMHLLDDIQTQDDRSKLTFKILQGSTDGSVQLFNVTPGGQLYTAAILDAETLCQYNVECFRILEVAVQHGHSVIKILEVKVIIEDVNDNSPIFPNKEFQVSFDESVTKGIKEIIPNAIDNDISSRNSKLNYQLKENENVPFQLVVSKSRGTDLLQLILEGSLDRETKDMYNIQLIAKDQGTPPKEGVLDIKILVGDKNDNFPVFSQNIYNVTINDTYQRSKPLVKVSASDLDKGENGRISYVFNNVKTPKRIKESFKLEEATGELFLKKEFNFGEIYEIFIDARDNGKPPMSSTVTVFINGVSHLNNPPKIDVKFVIKSTGNTAVISEGTQNQSFVAYVKVTDNDSGENGQVKLEKQFSMLVTDINDVQPQFSQDIFKFLTYENEHKDFPVGYVNATDPDIGDGGQLTYSLLSNGKDILPFQISDVGFISTTESLDREEKNLYEFKVLVKDKGTPSLEKRANVVVEVMDLNDNAPYFSFPNVDPFSLNVHYHPHSDQDITVVRASDRDSQHNAFLTYEILRGNEKHLFQMNHHSGVLSFSRSLYQNDAGFYELELGVKDSGSPVLSSTTTLSLTLTVSKNTSKIFKTPSKTTTESSNGLQLNVMIVIVVAAVIVSVVIVISISICIVHRLKQTNRNYNSSVDMYHGVIPALNMQSRYMFYPACVPPGVQYTLERNVKKSQQPMVDRENIHCWTMTNDRRVEPASVKHHQVFLPREESSSPGYQELNRPNEFNEISAMSTHTDSGHDWVVGSADHYEELPGLYCYQSDHTWNRRNPLPCTPSGSKRDNNGYQPNGDNITDNQIPLTIFDNTSKITEQPSTVPMTSHFTSNSKPALPAVPKATALPKVPSIPQSLTLTVSKNTSKIFKTPSKTTTESSNGLQLNVMIVIVIAAVIVSVVIVISISICIVHRLKQTDNNYNNSVDMYHKIFVPREESMSPNYKELNSTNPFSGMSTLSSTTDCGHGWSVSNAGHYEDLSDLCRYQGDCTWNTRNQLPHTLNRSRGDNNGCNSEPNVDMNTSCCPDQIPLTITGTTSNIIEQPPSVAMAICIPPLPSVPKHILDRITEPYKISRILININFHYLCNSNVSHGEFWQIHNPMANVGVSLLLIYQRQLKIVVMLSMVLLVLLMAESSWCVDHIYHVKENNDLNSYIGDIVTDTHLLDNIQSQDNSNKLKFKVLQGNTDGSVQLFNVTPGGQLHTAAILDAEILCQYNVVCFRVLEIAVQHGHSFLKILEIKVMIEDANDNSPIFPNKEFNIQFDESAAKGRKETLPNAIDKDVSIQNTKINYKLKEDEDIPFKLVLSQDLSETNLLELVLEKNLDRETKSNYHIQLVATDGGTPPKEGVMDINILVKDKNDNSPVFSQSTYNINVNDTYQINKPILNFSATDMDEGENGRISYIISSKTPEKIKTLFRLDKVTGELFMTKEYKFGKLYKLFIEAKDNGIPRRISRATVLVNGVSHLNNPPNIDFKFVIKSTGNTAVISEASKIGSFVAFVKVIDNDNGVNGQVKCHLQNRYLQLISMSGKTYKVVVKSEIDRESEKRFNFTIKCQDNGLPPLKVEKQFSMLVTDINDVQPQFSQDIFKFLTYENEHKDFPVGYVNATDPDIGDGGQLTYSLLSNGKDILPFQISDVGFISTTESLDREEKNLYEFKVLVKDKGTPSLEKRANVVVEVMDLNDNAPYFSFPNVDPFTLNVHYHPHSDHDITVVRASDRDSQHNAFLTYEILRGNEKHLFQMNHHSGVLSFSRSLYQNDAGFYELELGVKDSGSPVLSSTTTLSLTLTVSNTTSKIFKTPSKTTTESSNGLQLNVMIVIVIAAVIVSVVIVISISICIVHRLKQTDNNYNNSVDMYHKVTPALNIQSKYIFDPTCVPPGVQCTMERNLKSSQQPIEDREGIYCRNMSADRWNDLTLKRPQQIFVPREESMSPGYRELNSVDQFNEMSTLSSQTDSGHGWSVGSAGHYEELPELTIIKKYNVNISNI</sequence>
<keyword evidence="6 11" id="KW-0106">Calcium</keyword>
<feature type="compositionally biased region" description="Polar residues" evidence="12">
    <location>
        <begin position="5463"/>
        <end position="5475"/>
    </location>
</feature>
<evidence type="ECO:0000256" key="6">
    <source>
        <dbReference type="ARBA" id="ARBA00022837"/>
    </source>
</evidence>
<keyword evidence="5" id="KW-0677">Repeat</keyword>
<feature type="domain" description="Cadherin" evidence="15">
    <location>
        <begin position="2429"/>
        <end position="2515"/>
    </location>
</feature>
<feature type="region of interest" description="Disordered" evidence="12">
    <location>
        <begin position="5449"/>
        <end position="5475"/>
    </location>
</feature>
<evidence type="ECO:0000313" key="16">
    <source>
        <dbReference type="Proteomes" id="UP000515154"/>
    </source>
</evidence>
<evidence type="ECO:0000256" key="8">
    <source>
        <dbReference type="ARBA" id="ARBA00022989"/>
    </source>
</evidence>
<feature type="transmembrane region" description="Helical" evidence="13">
    <location>
        <begin position="6482"/>
        <end position="6506"/>
    </location>
</feature>
<feature type="domain" description="Cadherin" evidence="15">
    <location>
        <begin position="2303"/>
        <end position="2407"/>
    </location>
</feature>
<feature type="domain" description="Cadherin" evidence="15">
    <location>
        <begin position="4289"/>
        <end position="4393"/>
    </location>
</feature>
<evidence type="ECO:0000256" key="5">
    <source>
        <dbReference type="ARBA" id="ARBA00022737"/>
    </source>
</evidence>
<dbReference type="SUPFAM" id="SSF49313">
    <property type="entry name" value="Cadherin-like"/>
    <property type="match status" value="34"/>
</dbReference>
<dbReference type="FunFam" id="2.60.40.60:FF:000007">
    <property type="entry name" value="Protocadherin alpha 2"/>
    <property type="match status" value="7"/>
</dbReference>
<dbReference type="FunFam" id="2.60.40.60:FF:000015">
    <property type="entry name" value="FAT atypical cadherin 1"/>
    <property type="match status" value="3"/>
</dbReference>
<feature type="domain" description="Cadherin" evidence="15">
    <location>
        <begin position="5924"/>
        <end position="6035"/>
    </location>
</feature>
<name>A0A6P7T297_9MOLL</name>
<feature type="domain" description="Cadherin" evidence="15">
    <location>
        <begin position="3049"/>
        <end position="3155"/>
    </location>
</feature>
<keyword evidence="2" id="KW-1003">Cell membrane</keyword>
<feature type="transmembrane region" description="Helical" evidence="13">
    <location>
        <begin position="5558"/>
        <end position="5582"/>
    </location>
</feature>
<evidence type="ECO:0000313" key="17">
    <source>
        <dbReference type="RefSeq" id="XP_029644520.2"/>
    </source>
</evidence>
<evidence type="ECO:0000256" key="1">
    <source>
        <dbReference type="ARBA" id="ARBA00004251"/>
    </source>
</evidence>
<dbReference type="GO" id="GO:0005886">
    <property type="term" value="C:plasma membrane"/>
    <property type="evidence" value="ECO:0007669"/>
    <property type="project" value="UniProtKB-SubCell"/>
</dbReference>
<dbReference type="Proteomes" id="UP000515154">
    <property type="component" value="Linkage group LG14"/>
</dbReference>
<proteinExistence type="predicted"/>
<dbReference type="FunFam" id="2.60.40.60:FF:000020">
    <property type="entry name" value="Dachsous cadherin-related 1b"/>
    <property type="match status" value="4"/>
</dbReference>
<dbReference type="FunFam" id="2.60.40.60:FF:000002">
    <property type="entry name" value="Protocadherin alpha 2"/>
    <property type="match status" value="6"/>
</dbReference>
<evidence type="ECO:0000256" key="11">
    <source>
        <dbReference type="PROSITE-ProRule" id="PRU00043"/>
    </source>
</evidence>
<evidence type="ECO:0000256" key="12">
    <source>
        <dbReference type="SAM" id="MobiDB-lite"/>
    </source>
</evidence>
<feature type="domain" description="Cadherin" evidence="15">
    <location>
        <begin position="3961"/>
        <end position="4072"/>
    </location>
</feature>
<dbReference type="InterPro" id="IPR002126">
    <property type="entry name" value="Cadherin-like_dom"/>
</dbReference>
<keyword evidence="10" id="KW-0325">Glycoprotein</keyword>
<feature type="domain" description="Cadherin" evidence="15">
    <location>
        <begin position="4073"/>
        <end position="4178"/>
    </location>
</feature>
<evidence type="ECO:0000256" key="7">
    <source>
        <dbReference type="ARBA" id="ARBA00022889"/>
    </source>
</evidence>
<feature type="transmembrane region" description="Helical" evidence="13">
    <location>
        <begin position="692"/>
        <end position="716"/>
    </location>
</feature>
<gene>
    <name evidence="17" type="primary">LOC115218750</name>
</gene>
<dbReference type="PANTHER" id="PTHR24028">
    <property type="entry name" value="CADHERIN-87A"/>
    <property type="match status" value="1"/>
</dbReference>
<evidence type="ECO:0000256" key="3">
    <source>
        <dbReference type="ARBA" id="ARBA00022692"/>
    </source>
</evidence>
<feature type="domain" description="Cadherin" evidence="15">
    <location>
        <begin position="156"/>
        <end position="244"/>
    </location>
</feature>
<evidence type="ECO:0000256" key="2">
    <source>
        <dbReference type="ARBA" id="ARBA00022475"/>
    </source>
</evidence>
<dbReference type="Gene3D" id="2.60.40.60">
    <property type="entry name" value="Cadherins"/>
    <property type="match status" value="41"/>
</dbReference>
<feature type="signal peptide" evidence="14">
    <location>
        <begin position="1"/>
        <end position="17"/>
    </location>
</feature>
<feature type="domain" description="Cadherin" evidence="15">
    <location>
        <begin position="3852"/>
        <end position="3960"/>
    </location>
</feature>
<feature type="domain" description="Cadherin" evidence="15">
    <location>
        <begin position="462"/>
        <end position="566"/>
    </location>
</feature>
<dbReference type="PRINTS" id="PR00205">
    <property type="entry name" value="CADHERIN"/>
</dbReference>
<dbReference type="InterPro" id="IPR050174">
    <property type="entry name" value="Protocadherin/Cadherin-CA"/>
</dbReference>
<feature type="domain" description="Cadherin" evidence="15">
    <location>
        <begin position="2828"/>
        <end position="2936"/>
    </location>
</feature>
<feature type="transmembrane region" description="Helical" evidence="13">
    <location>
        <begin position="1586"/>
        <end position="1610"/>
    </location>
</feature>
<dbReference type="CDD" id="cd11304">
    <property type="entry name" value="Cadherin_repeat"/>
    <property type="match status" value="40"/>
</dbReference>
<feature type="domain" description="Cadherin" evidence="15">
    <location>
        <begin position="3392"/>
        <end position="3478"/>
    </location>
</feature>
<feature type="chain" id="PRO_5028908196" evidence="14">
    <location>
        <begin position="18"/>
        <end position="6653"/>
    </location>
</feature>
<organism evidence="16 17">
    <name type="scientific">Octopus sinensis</name>
    <name type="common">East Asian common octopus</name>
    <dbReference type="NCBI Taxonomy" id="2607531"/>
    <lineage>
        <taxon>Eukaryota</taxon>
        <taxon>Metazoa</taxon>
        <taxon>Spiralia</taxon>
        <taxon>Lophotrochozoa</taxon>
        <taxon>Mollusca</taxon>
        <taxon>Cephalopoda</taxon>
        <taxon>Coleoidea</taxon>
        <taxon>Octopodiformes</taxon>
        <taxon>Octopoda</taxon>
        <taxon>Incirrata</taxon>
        <taxon>Octopodidae</taxon>
        <taxon>Octopus</taxon>
    </lineage>
</organism>
<dbReference type="GO" id="GO:0005509">
    <property type="term" value="F:calcium ion binding"/>
    <property type="evidence" value="ECO:0007669"/>
    <property type="project" value="UniProtKB-UniRule"/>
</dbReference>
<feature type="domain" description="Cadherin" evidence="15">
    <location>
        <begin position="4769"/>
        <end position="4879"/>
    </location>
</feature>
<feature type="domain" description="Cadherin" evidence="15">
    <location>
        <begin position="5815"/>
        <end position="5923"/>
    </location>
</feature>
<feature type="domain" description="Cadherin" evidence="15">
    <location>
        <begin position="588"/>
        <end position="674"/>
    </location>
</feature>
<dbReference type="PROSITE" id="PS50268">
    <property type="entry name" value="CADHERIN_2"/>
    <property type="match status" value="40"/>
</dbReference>
<dbReference type="FunFam" id="2.60.40.60:FF:000004">
    <property type="entry name" value="Protocadherin 1 gamma 2"/>
    <property type="match status" value="6"/>
</dbReference>
<feature type="transmembrane region" description="Helical" evidence="13">
    <location>
        <begin position="3496"/>
        <end position="3520"/>
    </location>
</feature>
<dbReference type="InterPro" id="IPR020894">
    <property type="entry name" value="Cadherin_CS"/>
</dbReference>
<feature type="domain" description="Cadherin" evidence="15">
    <location>
        <begin position="6036"/>
        <end position="6141"/>
    </location>
</feature>
<evidence type="ECO:0000256" key="10">
    <source>
        <dbReference type="ARBA" id="ARBA00023180"/>
    </source>
</evidence>
<feature type="domain" description="Cadherin" evidence="15">
    <location>
        <begin position="1975"/>
        <end position="2086"/>
    </location>
</feature>
<evidence type="ECO:0000256" key="14">
    <source>
        <dbReference type="SAM" id="SignalP"/>
    </source>
</evidence>
<feature type="domain" description="Cadherin" evidence="15">
    <location>
        <begin position="4880"/>
        <end position="4986"/>
    </location>
</feature>
<protein>
    <submittedName>
        <fullName evidence="17">Uncharacterized protein LOC115218750</fullName>
    </submittedName>
</protein>
<dbReference type="PANTHER" id="PTHR24028:SF146">
    <property type="entry name" value="CADHERIN 96CB, ISOFORM D-RELATED"/>
    <property type="match status" value="1"/>
</dbReference>
<feature type="domain" description="Cadherin" evidence="15">
    <location>
        <begin position="4193"/>
        <end position="4288"/>
    </location>
</feature>
<evidence type="ECO:0000256" key="4">
    <source>
        <dbReference type="ARBA" id="ARBA00022729"/>
    </source>
</evidence>
<keyword evidence="16" id="KW-1185">Reference proteome</keyword>
<feature type="domain" description="Cadherin" evidence="15">
    <location>
        <begin position="358"/>
        <end position="461"/>
    </location>
</feature>
<evidence type="ECO:0000256" key="9">
    <source>
        <dbReference type="ARBA" id="ARBA00023136"/>
    </source>
</evidence>
<keyword evidence="8 13" id="KW-1133">Transmembrane helix</keyword>
<feature type="domain" description="Cadherin" evidence="15">
    <location>
        <begin position="5048"/>
        <end position="5152"/>
    </location>
</feature>
<dbReference type="InterPro" id="IPR015919">
    <property type="entry name" value="Cadherin-like_sf"/>
</dbReference>
<feature type="domain" description="Cadherin" evidence="15">
    <location>
        <begin position="1356"/>
        <end position="1460"/>
    </location>
</feature>
<feature type="domain" description="Cadherin" evidence="15">
    <location>
        <begin position="2199"/>
        <end position="2302"/>
    </location>
</feature>
<feature type="domain" description="Cadherin" evidence="15">
    <location>
        <begin position="918"/>
        <end position="1026"/>
    </location>
</feature>
<feature type="domain" description="Cadherin" evidence="15">
    <location>
        <begin position="6252"/>
        <end position="6356"/>
    </location>
</feature>
<feature type="domain" description="Cadherin" evidence="15">
    <location>
        <begin position="1866"/>
        <end position="1974"/>
    </location>
</feature>
<dbReference type="PROSITE" id="PS00232">
    <property type="entry name" value="CADHERIN_1"/>
    <property type="match status" value="15"/>
</dbReference>
<feature type="transmembrane region" description="Helical" evidence="13">
    <location>
        <begin position="5278"/>
        <end position="5305"/>
    </location>
</feature>
<feature type="domain" description="Cadherin" evidence="15">
    <location>
        <begin position="5174"/>
        <end position="5260"/>
    </location>
</feature>
<dbReference type="SMART" id="SM00112">
    <property type="entry name" value="CA"/>
    <property type="match status" value="39"/>
</dbReference>
<reference evidence="17" key="1">
    <citation type="submission" date="2025-08" db="UniProtKB">
        <authorList>
            <consortium name="RefSeq"/>
        </authorList>
    </citation>
    <scope>IDENTIFICATION</scope>
</reference>
<feature type="domain" description="Cadherin" evidence="15">
    <location>
        <begin position="1139"/>
        <end position="1245"/>
    </location>
</feature>
<feature type="domain" description="Cadherin" evidence="15">
    <location>
        <begin position="3162"/>
        <end position="3265"/>
    </location>
</feature>
<feature type="domain" description="Cadherin" evidence="15">
    <location>
        <begin position="1482"/>
        <end position="1568"/>
    </location>
</feature>
<feature type="domain" description="Cadherin" evidence="15">
    <location>
        <begin position="4681"/>
        <end position="4768"/>
    </location>
</feature>
<keyword evidence="9 13" id="KW-0472">Membrane</keyword>
<dbReference type="RefSeq" id="XP_029644520.2">
    <property type="nucleotide sequence ID" value="XM_029788660.2"/>
</dbReference>
<feature type="domain" description="Cadherin" evidence="15">
    <location>
        <begin position="3266"/>
        <end position="3370"/>
    </location>
</feature>
<feature type="domain" description="Cadherin" evidence="15">
    <location>
        <begin position="6378"/>
        <end position="6464"/>
    </location>
</feature>